<evidence type="ECO:0000256" key="10">
    <source>
        <dbReference type="ARBA" id="ARBA00023027"/>
    </source>
</evidence>
<dbReference type="InterPro" id="IPR036291">
    <property type="entry name" value="NAD(P)-bd_dom_sf"/>
</dbReference>
<evidence type="ECO:0000256" key="6">
    <source>
        <dbReference type="ARBA" id="ARBA00022553"/>
    </source>
</evidence>
<dbReference type="Pfam" id="PF02826">
    <property type="entry name" value="2-Hacid_dh_C"/>
    <property type="match status" value="1"/>
</dbReference>
<evidence type="ECO:0000256" key="11">
    <source>
        <dbReference type="ARBA" id="ARBA00023299"/>
    </source>
</evidence>
<evidence type="ECO:0000259" key="17">
    <source>
        <dbReference type="Pfam" id="PF19304"/>
    </source>
</evidence>
<evidence type="ECO:0000256" key="3">
    <source>
        <dbReference type="ARBA" id="ARBA00011881"/>
    </source>
</evidence>
<dbReference type="SUPFAM" id="SSF51735">
    <property type="entry name" value="NAD(P)-binding Rossmann-fold domains"/>
    <property type="match status" value="1"/>
</dbReference>
<evidence type="ECO:0000256" key="2">
    <source>
        <dbReference type="ARBA" id="ARBA00005854"/>
    </source>
</evidence>
<feature type="domain" description="D-isomer specific 2-hydroxyacid dehydrogenase NAD-binding" evidence="16">
    <location>
        <begin position="109"/>
        <end position="289"/>
    </location>
</feature>
<dbReference type="UniPathway" id="UPA00135">
    <property type="reaction ID" value="UER00196"/>
</dbReference>
<keyword evidence="11 13" id="KW-0718">Serine biosynthesis</keyword>
<dbReference type="PANTHER" id="PTHR42938">
    <property type="entry name" value="FORMATE DEHYDROGENASE 1"/>
    <property type="match status" value="1"/>
</dbReference>
<dbReference type="GO" id="GO:0004617">
    <property type="term" value="F:phosphoglycerate dehydrogenase activity"/>
    <property type="evidence" value="ECO:0007669"/>
    <property type="project" value="UniProtKB-EC"/>
</dbReference>
<dbReference type="NCBIfam" id="TIGR01327">
    <property type="entry name" value="PGDH"/>
    <property type="match status" value="1"/>
</dbReference>
<organism evidence="18 19">
    <name type="scientific">Ophiocordyceps australis</name>
    <dbReference type="NCBI Taxonomy" id="1399860"/>
    <lineage>
        <taxon>Eukaryota</taxon>
        <taxon>Fungi</taxon>
        <taxon>Dikarya</taxon>
        <taxon>Ascomycota</taxon>
        <taxon>Pezizomycotina</taxon>
        <taxon>Sordariomycetes</taxon>
        <taxon>Hypocreomycetidae</taxon>
        <taxon>Hypocreales</taxon>
        <taxon>Ophiocordycipitaceae</taxon>
        <taxon>Ophiocordyceps</taxon>
    </lineage>
</organism>
<evidence type="ECO:0000256" key="4">
    <source>
        <dbReference type="ARBA" id="ARBA00013143"/>
    </source>
</evidence>
<dbReference type="SUPFAM" id="SSF52283">
    <property type="entry name" value="Formate/glycerate dehydrogenase catalytic domain-like"/>
    <property type="match status" value="1"/>
</dbReference>
<keyword evidence="9 13" id="KW-0560">Oxidoreductase</keyword>
<feature type="domain" description="D-isomer specific 2-hydroxyacid dehydrogenase catalytic" evidence="15">
    <location>
        <begin position="8"/>
        <end position="321"/>
    </location>
</feature>
<dbReference type="EC" id="1.1.1.95" evidence="4 13"/>
<sequence>MAASRPRILVPEKVSQDGLDLLTPHFEVEVRRGMGADDLLSEIAGYDGIVVRSETKITAQVLQAGWRLKVVARAGVGVDNIDVKAATKRGVIVVNSPSGNTVAAAEHTIALLLATARHVGRADGGVKAGRWERSSLVGIEVARKVLGIIGLGKVGLMVARLAKGLGMRVLAADPYASAEMAQRAGVELVAGGVDDMLPAVDFLTVHTPLLASTAGMVGEAELGRMKATARVLNVARGGVIDEEALVRALDSGSIAGAGIDVYSTEPPAPGTAAARLARHPLVTATPHLGASTVEAQENVSVDVCAQVVEILHGGLPTSAVNAPIVVPEEYRKLQPAVRLVEAMGRLYTQYFARASSGMVGGRRFELVYHGELAGMNNTKPLLAALIKGLVASFSDSNVNMVNAEMVAAERGIAVDETHARARQSQPPPPPHQQDTERQQTAASLAYTNLVTLRSGGQTIEGYASGKRIYISRLGRFHAAFSPEGTLIILHNYDEPGKIGGVGTVLGKKRINIGFMQVASLLGGMQQQQQQQQQQQEEEENKSAAEPDTDTDMDTRAGAARDDEALMILGISGEVDAQVLQGLRELEGVLDVSLVRL</sequence>
<dbReference type="Gene3D" id="3.30.70.260">
    <property type="match status" value="1"/>
</dbReference>
<dbReference type="EMBL" id="NJET01000040">
    <property type="protein sequence ID" value="PHH63883.1"/>
    <property type="molecule type" value="Genomic_DNA"/>
</dbReference>
<feature type="region of interest" description="Disordered" evidence="14">
    <location>
        <begin position="417"/>
        <end position="438"/>
    </location>
</feature>
<gene>
    <name evidence="18" type="ORF">CDD81_5331</name>
</gene>
<feature type="compositionally biased region" description="Low complexity" evidence="14">
    <location>
        <begin position="525"/>
        <end position="534"/>
    </location>
</feature>
<keyword evidence="10 13" id="KW-0520">NAD</keyword>
<evidence type="ECO:0000256" key="9">
    <source>
        <dbReference type="ARBA" id="ARBA00023002"/>
    </source>
</evidence>
<evidence type="ECO:0000256" key="12">
    <source>
        <dbReference type="ARBA" id="ARBA00048731"/>
    </source>
</evidence>
<comment type="caution">
    <text evidence="18">The sequence shown here is derived from an EMBL/GenBank/DDBJ whole genome shotgun (WGS) entry which is preliminary data.</text>
</comment>
<dbReference type="InterPro" id="IPR045865">
    <property type="entry name" value="ACT-like_dom_sf"/>
</dbReference>
<proteinExistence type="inferred from homology"/>
<dbReference type="OrthoDB" id="298012at2759"/>
<dbReference type="GO" id="GO:0051287">
    <property type="term" value="F:NAD binding"/>
    <property type="evidence" value="ECO:0007669"/>
    <property type="project" value="UniProtKB-UniRule"/>
</dbReference>
<feature type="region of interest" description="Disordered" evidence="14">
    <location>
        <begin position="525"/>
        <end position="554"/>
    </location>
</feature>
<reference evidence="18 19" key="1">
    <citation type="submission" date="2017-06" db="EMBL/GenBank/DDBJ databases">
        <title>Ant-infecting Ophiocordyceps genomes reveal a high diversity of potential behavioral manipulation genes and a possible major role for enterotoxins.</title>
        <authorList>
            <person name="De Bekker C."/>
            <person name="Evans H.C."/>
            <person name="Brachmann A."/>
            <person name="Hughes D.P."/>
        </authorList>
    </citation>
    <scope>NUCLEOTIDE SEQUENCE [LARGE SCALE GENOMIC DNA]</scope>
    <source>
        <strain evidence="18 19">Map64</strain>
    </source>
</reference>
<evidence type="ECO:0000256" key="13">
    <source>
        <dbReference type="RuleBase" id="RU363003"/>
    </source>
</evidence>
<name>A0A2C5Y8D3_9HYPO</name>
<evidence type="ECO:0000259" key="16">
    <source>
        <dbReference type="Pfam" id="PF02826"/>
    </source>
</evidence>
<accession>A0A2C5Y8D3</accession>
<comment type="catalytic activity">
    <reaction evidence="12 13">
        <text>(2R)-3-phosphoglycerate + NAD(+) = 3-phosphooxypyruvate + NADH + H(+)</text>
        <dbReference type="Rhea" id="RHEA:12641"/>
        <dbReference type="ChEBI" id="CHEBI:15378"/>
        <dbReference type="ChEBI" id="CHEBI:18110"/>
        <dbReference type="ChEBI" id="CHEBI:57540"/>
        <dbReference type="ChEBI" id="CHEBI:57945"/>
        <dbReference type="ChEBI" id="CHEBI:58272"/>
        <dbReference type="EC" id="1.1.1.95"/>
    </reaction>
</comment>
<dbReference type="InterPro" id="IPR029753">
    <property type="entry name" value="D-isomer_DH_CS"/>
</dbReference>
<dbReference type="Gene3D" id="3.30.1330.90">
    <property type="entry name" value="D-3-phosphoglycerate dehydrogenase, domain 3"/>
    <property type="match status" value="1"/>
</dbReference>
<protein>
    <recommendedName>
        <fullName evidence="5 13">D-3-phosphoglycerate dehydrogenase</fullName>
        <ecNumber evidence="4 13">1.1.1.95</ecNumber>
    </recommendedName>
</protein>
<dbReference type="InterPro" id="IPR006140">
    <property type="entry name" value="D-isomer_DH_NAD-bd"/>
</dbReference>
<dbReference type="Pfam" id="PF19304">
    <property type="entry name" value="PGDH_inter"/>
    <property type="match status" value="1"/>
</dbReference>
<keyword evidence="7 13" id="KW-0028">Amino-acid biosynthesis</keyword>
<dbReference type="InterPro" id="IPR006236">
    <property type="entry name" value="PGDH"/>
</dbReference>
<dbReference type="AlphaFoldDB" id="A0A2C5Y8D3"/>
<dbReference type="STRING" id="1399860.A0A2C5Y8D3"/>
<keyword evidence="19" id="KW-1185">Reference proteome</keyword>
<dbReference type="SUPFAM" id="SSF55021">
    <property type="entry name" value="ACT-like"/>
    <property type="match status" value="1"/>
</dbReference>
<evidence type="ECO:0000256" key="7">
    <source>
        <dbReference type="ARBA" id="ARBA00022605"/>
    </source>
</evidence>
<dbReference type="InterPro" id="IPR006139">
    <property type="entry name" value="D-isomer_2_OHA_DH_cat_dom"/>
</dbReference>
<feature type="domain" description="D-3-phosphoglycerate dehydrogenase ASB" evidence="17">
    <location>
        <begin position="332"/>
        <end position="421"/>
    </location>
</feature>
<evidence type="ECO:0000313" key="18">
    <source>
        <dbReference type="EMBL" id="PHH63883.1"/>
    </source>
</evidence>
<comment type="similarity">
    <text evidence="2 13">Belongs to the D-isomer specific 2-hydroxyacid dehydrogenase family.</text>
</comment>
<dbReference type="GO" id="GO:0006564">
    <property type="term" value="P:L-serine biosynthetic process"/>
    <property type="evidence" value="ECO:0007669"/>
    <property type="project" value="UniProtKB-KW"/>
</dbReference>
<keyword evidence="8" id="KW-0007">Acetylation</keyword>
<dbReference type="FunFam" id="3.40.50.720:FF:000021">
    <property type="entry name" value="D-3-phosphoglycerate dehydrogenase"/>
    <property type="match status" value="1"/>
</dbReference>
<evidence type="ECO:0000256" key="8">
    <source>
        <dbReference type="ARBA" id="ARBA00022990"/>
    </source>
</evidence>
<comment type="subunit">
    <text evidence="3">Homotetramer.</text>
</comment>
<dbReference type="SUPFAM" id="SSF143548">
    <property type="entry name" value="Serine metabolism enzymes domain"/>
    <property type="match status" value="1"/>
</dbReference>
<dbReference type="PANTHER" id="PTHR42938:SF22">
    <property type="entry name" value="D-3-PHOSPHOGLYCERATE DEHYDROGENASE"/>
    <property type="match status" value="1"/>
</dbReference>
<dbReference type="InterPro" id="IPR029009">
    <property type="entry name" value="ASB_dom_sf"/>
</dbReference>
<keyword evidence="6" id="KW-0597">Phosphoprotein</keyword>
<comment type="pathway">
    <text evidence="1 13">Amino-acid biosynthesis; L-serine biosynthesis; L-serine from 3-phospho-D-glycerate: step 1/3.</text>
</comment>
<dbReference type="CDD" id="cd12173">
    <property type="entry name" value="PGDH_4"/>
    <property type="match status" value="1"/>
</dbReference>
<evidence type="ECO:0000256" key="1">
    <source>
        <dbReference type="ARBA" id="ARBA00005216"/>
    </source>
</evidence>
<dbReference type="Gene3D" id="3.40.50.720">
    <property type="entry name" value="NAD(P)-binding Rossmann-like Domain"/>
    <property type="match status" value="2"/>
</dbReference>
<evidence type="ECO:0000256" key="5">
    <source>
        <dbReference type="ARBA" id="ARBA00021582"/>
    </source>
</evidence>
<dbReference type="InterPro" id="IPR045626">
    <property type="entry name" value="PGDH_ASB_dom"/>
</dbReference>
<evidence type="ECO:0000313" key="19">
    <source>
        <dbReference type="Proteomes" id="UP000226192"/>
    </source>
</evidence>
<evidence type="ECO:0000259" key="15">
    <source>
        <dbReference type="Pfam" id="PF00389"/>
    </source>
</evidence>
<dbReference type="Pfam" id="PF00389">
    <property type="entry name" value="2-Hacid_dh"/>
    <property type="match status" value="1"/>
</dbReference>
<dbReference type="Proteomes" id="UP000226192">
    <property type="component" value="Unassembled WGS sequence"/>
</dbReference>
<dbReference type="PROSITE" id="PS00671">
    <property type="entry name" value="D_2_HYDROXYACID_DH_3"/>
    <property type="match status" value="1"/>
</dbReference>
<evidence type="ECO:0000256" key="14">
    <source>
        <dbReference type="SAM" id="MobiDB-lite"/>
    </source>
</evidence>